<name>X1F800_9ZZZZ</name>
<protein>
    <submittedName>
        <fullName evidence="1">Uncharacterized protein</fullName>
    </submittedName>
</protein>
<evidence type="ECO:0000313" key="1">
    <source>
        <dbReference type="EMBL" id="GAH41057.1"/>
    </source>
</evidence>
<organism evidence="1">
    <name type="scientific">marine sediment metagenome</name>
    <dbReference type="NCBI Taxonomy" id="412755"/>
    <lineage>
        <taxon>unclassified sequences</taxon>
        <taxon>metagenomes</taxon>
        <taxon>ecological metagenomes</taxon>
    </lineage>
</organism>
<sequence length="341" mass="39720">MISRTSSEGGRIPACLDYDSYYSNDSVIIATKWSERILEHQKPKNEWKVSDSKDSYSMQYIAGLINSSLLSYYFTNFYATDTLQGTYSSIYPEDVRNLPIRRIEKDNKQKEEIIVKKVRLIMNKKSQASKINLNIEDYLGKYTFGKKLGDLYTPIKGLSESIFIETTADKENLRIARIAFEEDNGLILKLSARFKPVNKQEFDDLDYWGYKETDFIPVMKFSVDGKMKVLIREFTKLAVDKANGFANFRKNATKSTSLIDRLEQLTLPKLEDVESGLRKYIEQKERSEELKEEIYNIDILIDAIVFKLYKLDDDEVKVILLSLDIKEKIREDIIEKFRGIE</sequence>
<reference evidence="1" key="1">
    <citation type="journal article" date="2014" name="Front. Microbiol.">
        <title>High frequency of phylogenetically diverse reductive dehalogenase-homologous genes in deep subseafloor sedimentary metagenomes.</title>
        <authorList>
            <person name="Kawai M."/>
            <person name="Futagami T."/>
            <person name="Toyoda A."/>
            <person name="Takaki Y."/>
            <person name="Nishi S."/>
            <person name="Hori S."/>
            <person name="Arai W."/>
            <person name="Tsubouchi T."/>
            <person name="Morono Y."/>
            <person name="Uchiyama I."/>
            <person name="Ito T."/>
            <person name="Fujiyama A."/>
            <person name="Inagaki F."/>
            <person name="Takami H."/>
        </authorList>
    </citation>
    <scope>NUCLEOTIDE SEQUENCE</scope>
    <source>
        <strain evidence="1">Expedition CK06-06</strain>
    </source>
</reference>
<accession>X1F800</accession>
<gene>
    <name evidence="1" type="ORF">S03H2_13971</name>
</gene>
<dbReference type="AlphaFoldDB" id="X1F800"/>
<proteinExistence type="predicted"/>
<comment type="caution">
    <text evidence="1">The sequence shown here is derived from an EMBL/GenBank/DDBJ whole genome shotgun (WGS) entry which is preliminary data.</text>
</comment>
<dbReference type="EMBL" id="BARU01007083">
    <property type="protein sequence ID" value="GAH41057.1"/>
    <property type="molecule type" value="Genomic_DNA"/>
</dbReference>